<feature type="domain" description="GLTSCR protein conserved" evidence="2">
    <location>
        <begin position="489"/>
        <end position="590"/>
    </location>
</feature>
<reference evidence="3" key="1">
    <citation type="submission" date="2022-07" db="EMBL/GenBank/DDBJ databases">
        <title>Phylogenomic reconstructions and comparative analyses of Kickxellomycotina fungi.</title>
        <authorList>
            <person name="Reynolds N.K."/>
            <person name="Stajich J.E."/>
            <person name="Barry K."/>
            <person name="Grigoriev I.V."/>
            <person name="Crous P."/>
            <person name="Smith M.E."/>
        </authorList>
    </citation>
    <scope>NUCLEOTIDE SEQUENCE</scope>
    <source>
        <strain evidence="3">BCRC 34297</strain>
    </source>
</reference>
<sequence>MSPGPANTDKKPHVPVVTSATKSTQNGSGSTVTSAAVSRAGSRTTSPSALTPSKSIGPLLSSTTAPPPPTNSASAARPPRPSTPGAPVAAQLLRRIAVAGVTVEVVRQDSTIIYRLPGNMPVSSLTPEQRARVMQEIQRLRDSSQANSGRTTPATPPPSQQQAGLARIQSNARSTQGTAQQRPPLMPRSSTLPGTPRSASSATPPRAIQTHASAATGGFLPTRTGTYPSAPTTPTSASTPRQQRTLAPGFAPIRPHSTTLAQSPASVVPKSDLEKMYESAYLKLLSGPADVLRKLSPPIELSSIVKKTSVNGSYGASDDVIDPNILLEILKALTKAQASQLAGMYDLDVKAGKDPLEIGTRGFRSSAPSSQMSSREGSPTAGCMSGTEFDSSLDIPGSGAATPTGKRKYTKSGKYSTKKQSAVLTPTSPAEPPKRTPGSGTPIPPYPMYAHPDVNRMGCEPLTKRRARLYQANHEAEVSRRFREALAMDHQLVQTPDWRTPFNGPRDVVQRLLPFHVFQYSDSAIESGIKNEDDKAVKSATGLARRLQALSTRYDAILANEGSDRYYNMQHILLDRQRASQAKNELTALRDMRLQRDVAAMMPACSQSNAMDTD</sequence>
<evidence type="ECO:0000256" key="1">
    <source>
        <dbReference type="SAM" id="MobiDB-lite"/>
    </source>
</evidence>
<name>A0A9W8GZ25_9FUNG</name>
<dbReference type="OrthoDB" id="2556847at2759"/>
<protein>
    <recommendedName>
        <fullName evidence="2">GLTSCR protein conserved domain-containing protein</fullName>
    </recommendedName>
</protein>
<evidence type="ECO:0000313" key="4">
    <source>
        <dbReference type="Proteomes" id="UP001140011"/>
    </source>
</evidence>
<dbReference type="EMBL" id="JANBUH010000327">
    <property type="protein sequence ID" value="KAJ2752046.1"/>
    <property type="molecule type" value="Genomic_DNA"/>
</dbReference>
<comment type="caution">
    <text evidence="3">The sequence shown here is derived from an EMBL/GenBank/DDBJ whole genome shotgun (WGS) entry which is preliminary data.</text>
</comment>
<dbReference type="AlphaFoldDB" id="A0A9W8GZ25"/>
<proteinExistence type="predicted"/>
<feature type="region of interest" description="Disordered" evidence="1">
    <location>
        <begin position="137"/>
        <end position="266"/>
    </location>
</feature>
<dbReference type="InterPro" id="IPR015671">
    <property type="entry name" value="GSCR1_dom"/>
</dbReference>
<organism evidence="3 4">
    <name type="scientific">Coemansia pectinata</name>
    <dbReference type="NCBI Taxonomy" id="1052879"/>
    <lineage>
        <taxon>Eukaryota</taxon>
        <taxon>Fungi</taxon>
        <taxon>Fungi incertae sedis</taxon>
        <taxon>Zoopagomycota</taxon>
        <taxon>Kickxellomycotina</taxon>
        <taxon>Kickxellomycetes</taxon>
        <taxon>Kickxellales</taxon>
        <taxon>Kickxellaceae</taxon>
        <taxon>Coemansia</taxon>
    </lineage>
</organism>
<feature type="compositionally biased region" description="Polar residues" evidence="1">
    <location>
        <begin position="18"/>
        <end position="54"/>
    </location>
</feature>
<dbReference type="Pfam" id="PF15249">
    <property type="entry name" value="GLTSCR1"/>
    <property type="match status" value="1"/>
</dbReference>
<feature type="compositionally biased region" description="Polar residues" evidence="1">
    <location>
        <begin position="168"/>
        <end position="181"/>
    </location>
</feature>
<evidence type="ECO:0000313" key="3">
    <source>
        <dbReference type="EMBL" id="KAJ2752046.1"/>
    </source>
</evidence>
<keyword evidence="4" id="KW-1185">Reference proteome</keyword>
<evidence type="ECO:0000259" key="2">
    <source>
        <dbReference type="Pfam" id="PF15249"/>
    </source>
</evidence>
<accession>A0A9W8GZ25</accession>
<dbReference type="Proteomes" id="UP001140011">
    <property type="component" value="Unassembled WGS sequence"/>
</dbReference>
<gene>
    <name evidence="3" type="ORF">GGI19_004082</name>
</gene>
<feature type="compositionally biased region" description="Low complexity" evidence="1">
    <location>
        <begin position="365"/>
        <end position="374"/>
    </location>
</feature>
<feature type="region of interest" description="Disordered" evidence="1">
    <location>
        <begin position="359"/>
        <end position="444"/>
    </location>
</feature>
<feature type="compositionally biased region" description="Polar residues" evidence="1">
    <location>
        <begin position="256"/>
        <end position="265"/>
    </location>
</feature>
<feature type="compositionally biased region" description="Low complexity" evidence="1">
    <location>
        <begin position="228"/>
        <end position="240"/>
    </location>
</feature>
<feature type="region of interest" description="Disordered" evidence="1">
    <location>
        <begin position="1"/>
        <end position="86"/>
    </location>
</feature>
<feature type="compositionally biased region" description="Polar residues" evidence="1">
    <location>
        <begin position="188"/>
        <end position="203"/>
    </location>
</feature>